<dbReference type="CDD" id="cd00130">
    <property type="entry name" value="PAS"/>
    <property type="match status" value="1"/>
</dbReference>
<keyword evidence="8" id="KW-1185">Reference proteome</keyword>
<dbReference type="Pfam" id="PF08448">
    <property type="entry name" value="PAS_4"/>
    <property type="match status" value="1"/>
</dbReference>
<evidence type="ECO:0000256" key="2">
    <source>
        <dbReference type="ARBA" id="ARBA00029447"/>
    </source>
</evidence>
<dbReference type="SUPFAM" id="SSF55785">
    <property type="entry name" value="PYP-like sensor domain (PAS domain)"/>
    <property type="match status" value="1"/>
</dbReference>
<dbReference type="KEGG" id="ssai:N0B31_18265"/>
<reference evidence="7" key="1">
    <citation type="submission" date="2022-09" db="EMBL/GenBank/DDBJ databases">
        <title>Diverse halophilic archaea isolated from saline environments.</title>
        <authorList>
            <person name="Cui H.-L."/>
        </authorList>
    </citation>
    <scope>NUCLEOTIDE SEQUENCE</scope>
    <source>
        <strain evidence="7">ZS-35-S2</strain>
    </source>
</reference>
<proteinExistence type="inferred from homology"/>
<dbReference type="Pfam" id="PF00015">
    <property type="entry name" value="MCPsignal"/>
    <property type="match status" value="1"/>
</dbReference>
<feature type="domain" description="PAS" evidence="6">
    <location>
        <begin position="54"/>
        <end position="98"/>
    </location>
</feature>
<dbReference type="EMBL" id="CP104003">
    <property type="protein sequence ID" value="UWM54052.1"/>
    <property type="molecule type" value="Genomic_DNA"/>
</dbReference>
<dbReference type="InterPro" id="IPR035965">
    <property type="entry name" value="PAS-like_dom_sf"/>
</dbReference>
<dbReference type="InterPro" id="IPR000014">
    <property type="entry name" value="PAS"/>
</dbReference>
<evidence type="ECO:0000313" key="7">
    <source>
        <dbReference type="EMBL" id="UWM54052.1"/>
    </source>
</evidence>
<sequence>MLREMLRGLRGGTDTGRPVTDGGVLTSASDGNRGAAAADHAGADVTDELDAVDGEDLVRSILGGLAFPVLVTDARGEVTHANANAADLFGRGADSLVGSAAADLYAEAGGTALLDRTLEDGERIEEYEDAFELGGRTAHVSRSVVPITCARGTVRGAMAIDRDISERMALHEREAQLEAYQREVMDRLQSNLVKLGAGDLTVDPTVPDPPAEFEAIENVHAEFVEMTGNLTTAVDRMRDSLERSRRRADRLETIGQDMSALSEETAAAIEEVSASAESIADAAERQAERAGAAETNIASLSGSIEEITASATGMEELSREAVQAVREGAQNGRTAVEEIREANEAGERNLEMIRSLEGQMGTVNEMADLISDISDKVHLLALNANIEAARAGEHGQGFTVVANEVKSLAEQSGDAVKQITETIEELKAGIAETSETISDGTEQVRAGVEAVEEVVDNVDEVADVIAETNTAVQEIADATEEQAEDTQAVQRVVEDVAGVADEVSGGVQQVSAGIEEQSEASENIVEAAVELGTTSEEMLEELETFRLDRDESAQLLD</sequence>
<dbReference type="InterPro" id="IPR004089">
    <property type="entry name" value="MCPsignal_dom"/>
</dbReference>
<dbReference type="PROSITE" id="PS50112">
    <property type="entry name" value="PAS"/>
    <property type="match status" value="1"/>
</dbReference>
<dbReference type="GO" id="GO:0016020">
    <property type="term" value="C:membrane"/>
    <property type="evidence" value="ECO:0007669"/>
    <property type="project" value="InterPro"/>
</dbReference>
<dbReference type="NCBIfam" id="TIGR00229">
    <property type="entry name" value="sensory_box"/>
    <property type="match status" value="1"/>
</dbReference>
<comment type="similarity">
    <text evidence="2">Belongs to the methyl-accepting chemotaxis (MCP) protein family.</text>
</comment>
<dbReference type="PANTHER" id="PTHR32089:SF112">
    <property type="entry name" value="LYSOZYME-LIKE PROTEIN-RELATED"/>
    <property type="match status" value="1"/>
</dbReference>
<dbReference type="RefSeq" id="WP_260593046.1">
    <property type="nucleotide sequence ID" value="NZ_CP104003.1"/>
</dbReference>
<dbReference type="Gene3D" id="1.10.287.950">
    <property type="entry name" value="Methyl-accepting chemotaxis protein"/>
    <property type="match status" value="1"/>
</dbReference>
<dbReference type="SMART" id="SM00091">
    <property type="entry name" value="PAS"/>
    <property type="match status" value="1"/>
</dbReference>
<accession>A0A9E7R201</accession>
<dbReference type="GO" id="GO:0007165">
    <property type="term" value="P:signal transduction"/>
    <property type="evidence" value="ECO:0007669"/>
    <property type="project" value="UniProtKB-KW"/>
</dbReference>
<feature type="region of interest" description="Disordered" evidence="4">
    <location>
        <begin position="7"/>
        <end position="35"/>
    </location>
</feature>
<dbReference type="SUPFAM" id="SSF58104">
    <property type="entry name" value="Methyl-accepting chemotaxis protein (MCP) signaling domain"/>
    <property type="match status" value="1"/>
</dbReference>
<evidence type="ECO:0000256" key="4">
    <source>
        <dbReference type="SAM" id="MobiDB-lite"/>
    </source>
</evidence>
<dbReference type="PANTHER" id="PTHR32089">
    <property type="entry name" value="METHYL-ACCEPTING CHEMOTAXIS PROTEIN MCPB"/>
    <property type="match status" value="1"/>
</dbReference>
<keyword evidence="1 3" id="KW-0807">Transducer</keyword>
<dbReference type="Proteomes" id="UP001057580">
    <property type="component" value="Chromosome"/>
</dbReference>
<dbReference type="Gene3D" id="3.30.450.20">
    <property type="entry name" value="PAS domain"/>
    <property type="match status" value="1"/>
</dbReference>
<protein>
    <submittedName>
        <fullName evidence="7">Methyl-accepting chemotaxis protein</fullName>
    </submittedName>
</protein>
<organism evidence="7 8">
    <name type="scientific">Salinirubellus salinus</name>
    <dbReference type="NCBI Taxonomy" id="1364945"/>
    <lineage>
        <taxon>Archaea</taxon>
        <taxon>Methanobacteriati</taxon>
        <taxon>Methanobacteriota</taxon>
        <taxon>Stenosarchaea group</taxon>
        <taxon>Halobacteria</taxon>
        <taxon>Halobacteriales</taxon>
        <taxon>Natronomonadaceae</taxon>
        <taxon>Salinirubellus</taxon>
    </lineage>
</organism>
<evidence type="ECO:0000256" key="3">
    <source>
        <dbReference type="PROSITE-ProRule" id="PRU00284"/>
    </source>
</evidence>
<dbReference type="PROSITE" id="PS50111">
    <property type="entry name" value="CHEMOTAXIS_TRANSDUC_2"/>
    <property type="match status" value="1"/>
</dbReference>
<evidence type="ECO:0000256" key="1">
    <source>
        <dbReference type="ARBA" id="ARBA00023224"/>
    </source>
</evidence>
<evidence type="ECO:0000259" key="6">
    <source>
        <dbReference type="PROSITE" id="PS50112"/>
    </source>
</evidence>
<gene>
    <name evidence="7" type="ORF">N0B31_18265</name>
</gene>
<dbReference type="GeneID" id="74944409"/>
<evidence type="ECO:0000259" key="5">
    <source>
        <dbReference type="PROSITE" id="PS50111"/>
    </source>
</evidence>
<dbReference type="AlphaFoldDB" id="A0A9E7R201"/>
<feature type="domain" description="Methyl-accepting transducer" evidence="5">
    <location>
        <begin position="261"/>
        <end position="497"/>
    </location>
</feature>
<dbReference type="InterPro" id="IPR013656">
    <property type="entry name" value="PAS_4"/>
</dbReference>
<evidence type="ECO:0000313" key="8">
    <source>
        <dbReference type="Proteomes" id="UP001057580"/>
    </source>
</evidence>
<name>A0A9E7R201_9EURY</name>
<dbReference type="SMART" id="SM00283">
    <property type="entry name" value="MA"/>
    <property type="match status" value="1"/>
</dbReference>